<sequence length="475" mass="49560">MSIEPIGAVTMLLGLIALFRGPDFALGAFIPLTLLGAAAAILLGGSGTIQPAHLMLGFFAIAVFASPNRFGPVLRSLTFPREGFWFCALAAYGIAGAFLLPRLFAGATGVNAIGATEHGPSVVLVPLGPTSGNITQSIYLIADIVCFLAVLTYAARPRGFVRVLRALLVYAGVNIILAGIDLATGLTGTGFLLDFIRNADYQLHLEETTGGLRRIVGSFTETSAFSYATVGSLGFTAQLWLLGYQPWLTGTLSLASLMLLAFSTSTTAYVATPLLVAVLYASSLLRVSRGRAPATTFVFLALAPLATLLLGLGIALTPPASQAILDFLDVAIVGKSASQSGLERAQWNQTAFQNFVDTSGMGGGLGSIRASSFLLAVLSNLGVIGLLCFTMILLQIFRPFQQARQGDDKTYGRSAARIACGGILIAATVSGALVDLGLPFFVFAGLACAAGDRSSAREEWACDLSPDRNPSSSSR</sequence>
<accession>A0ABT8BKQ0</accession>
<feature type="transmembrane region" description="Helical" evidence="1">
    <location>
        <begin position="418"/>
        <end position="447"/>
    </location>
</feature>
<feature type="transmembrane region" description="Helical" evidence="1">
    <location>
        <begin position="137"/>
        <end position="155"/>
    </location>
</feature>
<keyword evidence="3" id="KW-1185">Reference proteome</keyword>
<feature type="transmembrane region" description="Helical" evidence="1">
    <location>
        <begin position="373"/>
        <end position="397"/>
    </location>
</feature>
<proteinExistence type="predicted"/>
<dbReference type="Proteomes" id="UP001224644">
    <property type="component" value="Unassembled WGS sequence"/>
</dbReference>
<feature type="transmembrane region" description="Helical" evidence="1">
    <location>
        <begin position="294"/>
        <end position="316"/>
    </location>
</feature>
<evidence type="ECO:0000313" key="2">
    <source>
        <dbReference type="EMBL" id="MDN3592270.1"/>
    </source>
</evidence>
<organism evidence="2 3">
    <name type="scientific">Methylobacterium adhaesivum</name>
    <dbReference type="NCBI Taxonomy" id="333297"/>
    <lineage>
        <taxon>Bacteria</taxon>
        <taxon>Pseudomonadati</taxon>
        <taxon>Pseudomonadota</taxon>
        <taxon>Alphaproteobacteria</taxon>
        <taxon>Hyphomicrobiales</taxon>
        <taxon>Methylobacteriaceae</taxon>
        <taxon>Methylobacterium</taxon>
    </lineage>
</organism>
<gene>
    <name evidence="2" type="ORF">QWZ12_16880</name>
</gene>
<keyword evidence="1" id="KW-1133">Transmembrane helix</keyword>
<comment type="caution">
    <text evidence="2">The sequence shown here is derived from an EMBL/GenBank/DDBJ whole genome shotgun (WGS) entry which is preliminary data.</text>
</comment>
<dbReference type="EMBL" id="JAUFPX010000017">
    <property type="protein sequence ID" value="MDN3592270.1"/>
    <property type="molecule type" value="Genomic_DNA"/>
</dbReference>
<evidence type="ECO:0000256" key="1">
    <source>
        <dbReference type="SAM" id="Phobius"/>
    </source>
</evidence>
<dbReference type="RefSeq" id="WP_238226724.1">
    <property type="nucleotide sequence ID" value="NZ_BPQD01000020.1"/>
</dbReference>
<evidence type="ECO:0000313" key="3">
    <source>
        <dbReference type="Proteomes" id="UP001224644"/>
    </source>
</evidence>
<reference evidence="3" key="1">
    <citation type="journal article" date="2019" name="Int. J. Syst. Evol. Microbiol.">
        <title>The Global Catalogue of Microorganisms (GCM) 10K type strain sequencing project: providing services to taxonomists for standard genome sequencing and annotation.</title>
        <authorList>
            <consortium name="The Broad Institute Genomics Platform"/>
            <consortium name="The Broad Institute Genome Sequencing Center for Infectious Disease"/>
            <person name="Wu L."/>
            <person name="Ma J."/>
        </authorList>
    </citation>
    <scope>NUCLEOTIDE SEQUENCE [LARGE SCALE GENOMIC DNA]</scope>
    <source>
        <strain evidence="3">CECT 7069</strain>
    </source>
</reference>
<name>A0ABT8BKQ0_9HYPH</name>
<keyword evidence="1" id="KW-0472">Membrane</keyword>
<feature type="transmembrane region" description="Helical" evidence="1">
    <location>
        <begin position="257"/>
        <end position="282"/>
    </location>
</feature>
<keyword evidence="1" id="KW-0812">Transmembrane</keyword>
<feature type="transmembrane region" description="Helical" evidence="1">
    <location>
        <begin position="167"/>
        <end position="193"/>
    </location>
</feature>
<evidence type="ECO:0008006" key="4">
    <source>
        <dbReference type="Google" id="ProtNLM"/>
    </source>
</evidence>
<feature type="transmembrane region" description="Helical" evidence="1">
    <location>
        <begin position="84"/>
        <end position="104"/>
    </location>
</feature>
<feature type="transmembrane region" description="Helical" evidence="1">
    <location>
        <begin position="37"/>
        <end position="64"/>
    </location>
</feature>
<protein>
    <recommendedName>
        <fullName evidence="4">O-antigen ligase domain-containing protein</fullName>
    </recommendedName>
</protein>